<keyword evidence="4" id="KW-0472">Membrane</keyword>
<evidence type="ECO:0000256" key="4">
    <source>
        <dbReference type="ARBA" id="ARBA00023136"/>
    </source>
</evidence>
<name>A0ABX1S3T6_9FLAO</name>
<evidence type="ECO:0000313" key="9">
    <source>
        <dbReference type="EMBL" id="NMH89302.1"/>
    </source>
</evidence>
<evidence type="ECO:0000259" key="8">
    <source>
        <dbReference type="Pfam" id="PF14322"/>
    </source>
</evidence>
<comment type="similarity">
    <text evidence="2">Belongs to the SusD family.</text>
</comment>
<comment type="caution">
    <text evidence="9">The sequence shown here is derived from an EMBL/GenBank/DDBJ whole genome shotgun (WGS) entry which is preliminary data.</text>
</comment>
<dbReference type="RefSeq" id="WP_169676146.1">
    <property type="nucleotide sequence ID" value="NZ_JABBHF010000011.1"/>
</dbReference>
<dbReference type="InterPro" id="IPR033985">
    <property type="entry name" value="SusD-like_N"/>
</dbReference>
<sequence>MKNMKKSLKVILSLLFICIFNVNCGDDILDQTNPNALTPESFWKTGEDAKKGIFGAYSPLTNILYYSRFEIFLSDYRDDVINGFGTSDRTQVSYFNTDPAGNPVKWVWQAMYQGVTRANEVLFRVPSIEDPTFSEQDKNNILGEAHFLRAFNYFNLLNNWRNIPLLEIPFTEIEDPLSIVQAAPEEVWALIESDLKNAQSLLPDSWPADETGRATAGAATGYLGKALLYQNKYAEAKAEFAKIMGGSYQLMDNYAHNFTEEFENNAESLFEVQLIADGNGGWGGDAPGRGKGSGYQPDLAPAGFTNQDGMEVNQWALDLFLSERTINNEIDPRTFVTFCFNTTETTTYEGDVLSSRTYGNQTYQDVFGASGTSIYGNKYTDWAFNGLSQSLAEGWHGAGNNLRMLRYADVLLMFAEAEFMLNGSTTEALNAINQVRARVDMPDYASITMQDIENERIKELTFERTRYFDLLRWGKVVDRIVNNSDFKSNSAGTGAYKPGREYIAIPQNELDQNPNLVQNPGY</sequence>
<dbReference type="SUPFAM" id="SSF48452">
    <property type="entry name" value="TPR-like"/>
    <property type="match status" value="1"/>
</dbReference>
<protein>
    <submittedName>
        <fullName evidence="9">RagB/SusD family nutrient uptake outer membrane protein</fullName>
    </submittedName>
</protein>
<dbReference type="InterPro" id="IPR012944">
    <property type="entry name" value="SusD_RagB_dom"/>
</dbReference>
<dbReference type="Proteomes" id="UP000746690">
    <property type="component" value="Unassembled WGS sequence"/>
</dbReference>
<evidence type="ECO:0000256" key="3">
    <source>
        <dbReference type="ARBA" id="ARBA00022729"/>
    </source>
</evidence>
<evidence type="ECO:0000256" key="6">
    <source>
        <dbReference type="SAM" id="SignalP"/>
    </source>
</evidence>
<reference evidence="9 10" key="1">
    <citation type="submission" date="2020-04" db="EMBL/GenBank/DDBJ databases">
        <title>A Flavivirga sp. nov.</title>
        <authorList>
            <person name="Sun X."/>
        </authorList>
    </citation>
    <scope>NUCLEOTIDE SEQUENCE [LARGE SCALE GENOMIC DNA]</scope>
    <source>
        <strain evidence="9 10">Y03</strain>
    </source>
</reference>
<feature type="domain" description="SusD-like N-terminal" evidence="8">
    <location>
        <begin position="98"/>
        <end position="225"/>
    </location>
</feature>
<dbReference type="Pfam" id="PF14322">
    <property type="entry name" value="SusD-like_3"/>
    <property type="match status" value="1"/>
</dbReference>
<evidence type="ECO:0000313" key="10">
    <source>
        <dbReference type="Proteomes" id="UP000746690"/>
    </source>
</evidence>
<feature type="chain" id="PRO_5045578982" evidence="6">
    <location>
        <begin position="25"/>
        <end position="522"/>
    </location>
</feature>
<dbReference type="Gene3D" id="1.25.40.390">
    <property type="match status" value="1"/>
</dbReference>
<dbReference type="InterPro" id="IPR011990">
    <property type="entry name" value="TPR-like_helical_dom_sf"/>
</dbReference>
<feature type="signal peptide" evidence="6">
    <location>
        <begin position="1"/>
        <end position="24"/>
    </location>
</feature>
<keyword evidence="5" id="KW-0998">Cell outer membrane</keyword>
<organism evidence="9 10">
    <name type="scientific">Flavivirga algicola</name>
    <dbReference type="NCBI Taxonomy" id="2729136"/>
    <lineage>
        <taxon>Bacteria</taxon>
        <taxon>Pseudomonadati</taxon>
        <taxon>Bacteroidota</taxon>
        <taxon>Flavobacteriia</taxon>
        <taxon>Flavobacteriales</taxon>
        <taxon>Flavobacteriaceae</taxon>
        <taxon>Flavivirga</taxon>
    </lineage>
</organism>
<feature type="domain" description="RagB/SusD" evidence="7">
    <location>
        <begin position="267"/>
        <end position="522"/>
    </location>
</feature>
<evidence type="ECO:0000259" key="7">
    <source>
        <dbReference type="Pfam" id="PF07980"/>
    </source>
</evidence>
<gene>
    <name evidence="9" type="ORF">HHX25_17450</name>
</gene>
<comment type="subcellular location">
    <subcellularLocation>
        <location evidence="1">Cell outer membrane</location>
    </subcellularLocation>
</comment>
<keyword evidence="3 6" id="KW-0732">Signal</keyword>
<evidence type="ECO:0000256" key="1">
    <source>
        <dbReference type="ARBA" id="ARBA00004442"/>
    </source>
</evidence>
<accession>A0ABX1S3T6</accession>
<proteinExistence type="inferred from homology"/>
<evidence type="ECO:0000256" key="5">
    <source>
        <dbReference type="ARBA" id="ARBA00023237"/>
    </source>
</evidence>
<evidence type="ECO:0000256" key="2">
    <source>
        <dbReference type="ARBA" id="ARBA00006275"/>
    </source>
</evidence>
<dbReference type="Pfam" id="PF07980">
    <property type="entry name" value="SusD_RagB"/>
    <property type="match status" value="1"/>
</dbReference>
<dbReference type="EMBL" id="JABBHF010000011">
    <property type="protein sequence ID" value="NMH89302.1"/>
    <property type="molecule type" value="Genomic_DNA"/>
</dbReference>
<keyword evidence="10" id="KW-1185">Reference proteome</keyword>